<feature type="signal peptide" evidence="1">
    <location>
        <begin position="1"/>
        <end position="16"/>
    </location>
</feature>
<dbReference type="Pfam" id="PF14856">
    <property type="entry name" value="Hce2"/>
    <property type="match status" value="1"/>
</dbReference>
<dbReference type="Proteomes" id="UP001321760">
    <property type="component" value="Unassembled WGS sequence"/>
</dbReference>
<keyword evidence="1" id="KW-0732">Signal</keyword>
<comment type="caution">
    <text evidence="3">The sequence shown here is derived from an EMBL/GenBank/DDBJ whole genome shotgun (WGS) entry which is preliminary data.</text>
</comment>
<gene>
    <name evidence="3" type="ORF">QBC34DRAFT_440133</name>
</gene>
<dbReference type="EMBL" id="MU865950">
    <property type="protein sequence ID" value="KAK4447383.1"/>
    <property type="molecule type" value="Genomic_DNA"/>
</dbReference>
<evidence type="ECO:0000259" key="2">
    <source>
        <dbReference type="Pfam" id="PF14856"/>
    </source>
</evidence>
<dbReference type="InterPro" id="IPR029226">
    <property type="entry name" value="Ecp2-like"/>
</dbReference>
<dbReference type="AlphaFoldDB" id="A0AAV9GFY3"/>
<feature type="domain" description="Ecp2 effector protein-like" evidence="2">
    <location>
        <begin position="35"/>
        <end position="130"/>
    </location>
</feature>
<protein>
    <recommendedName>
        <fullName evidence="2">Ecp2 effector protein-like domain-containing protein</fullName>
    </recommendedName>
</protein>
<evidence type="ECO:0000256" key="1">
    <source>
        <dbReference type="SAM" id="SignalP"/>
    </source>
</evidence>
<evidence type="ECO:0000313" key="3">
    <source>
        <dbReference type="EMBL" id="KAK4447383.1"/>
    </source>
</evidence>
<evidence type="ECO:0000313" key="4">
    <source>
        <dbReference type="Proteomes" id="UP001321760"/>
    </source>
</evidence>
<name>A0AAV9GFY3_9PEZI</name>
<reference evidence="3" key="2">
    <citation type="submission" date="2023-05" db="EMBL/GenBank/DDBJ databases">
        <authorList>
            <consortium name="Lawrence Berkeley National Laboratory"/>
            <person name="Steindorff A."/>
            <person name="Hensen N."/>
            <person name="Bonometti L."/>
            <person name="Westerberg I."/>
            <person name="Brannstrom I.O."/>
            <person name="Guillou S."/>
            <person name="Cros-Aarteil S."/>
            <person name="Calhoun S."/>
            <person name="Haridas S."/>
            <person name="Kuo A."/>
            <person name="Mondo S."/>
            <person name="Pangilinan J."/>
            <person name="Riley R."/>
            <person name="Labutti K."/>
            <person name="Andreopoulos B."/>
            <person name="Lipzen A."/>
            <person name="Chen C."/>
            <person name="Yanf M."/>
            <person name="Daum C."/>
            <person name="Ng V."/>
            <person name="Clum A."/>
            <person name="Ohm R."/>
            <person name="Martin F."/>
            <person name="Silar P."/>
            <person name="Natvig D."/>
            <person name="Lalanne C."/>
            <person name="Gautier V."/>
            <person name="Ament-Velasquez S.L."/>
            <person name="Kruys A."/>
            <person name="Hutchinson M.I."/>
            <person name="Powell A.J."/>
            <person name="Barry K."/>
            <person name="Miller A.N."/>
            <person name="Grigoriev I.V."/>
            <person name="Debuchy R."/>
            <person name="Gladieux P."/>
            <person name="Thoren M.H."/>
            <person name="Johannesson H."/>
        </authorList>
    </citation>
    <scope>NUCLEOTIDE SEQUENCE</scope>
    <source>
        <strain evidence="3">PSN243</strain>
    </source>
</reference>
<keyword evidence="4" id="KW-1185">Reference proteome</keyword>
<sequence length="148" mass="15989">MKFITAMALLATGATAVPTGSGNAANDLAKRAPICSDFTGFNDNSTSSSPLVGDCLRILDRPPQWDVFTYDVEADPRWLNLWSFKDCMFGARAKTVDTQFNTDDVAHLAAAALAGKDPTDRIEGSGVVTCGEGEVEWAFYNTRNSEWA</sequence>
<accession>A0AAV9GFY3</accession>
<reference evidence="3" key="1">
    <citation type="journal article" date="2023" name="Mol. Phylogenet. Evol.">
        <title>Genome-scale phylogeny and comparative genomics of the fungal order Sordariales.</title>
        <authorList>
            <person name="Hensen N."/>
            <person name="Bonometti L."/>
            <person name="Westerberg I."/>
            <person name="Brannstrom I.O."/>
            <person name="Guillou S."/>
            <person name="Cros-Aarteil S."/>
            <person name="Calhoun S."/>
            <person name="Haridas S."/>
            <person name="Kuo A."/>
            <person name="Mondo S."/>
            <person name="Pangilinan J."/>
            <person name="Riley R."/>
            <person name="LaButti K."/>
            <person name="Andreopoulos B."/>
            <person name="Lipzen A."/>
            <person name="Chen C."/>
            <person name="Yan M."/>
            <person name="Daum C."/>
            <person name="Ng V."/>
            <person name="Clum A."/>
            <person name="Steindorff A."/>
            <person name="Ohm R.A."/>
            <person name="Martin F."/>
            <person name="Silar P."/>
            <person name="Natvig D.O."/>
            <person name="Lalanne C."/>
            <person name="Gautier V."/>
            <person name="Ament-Velasquez S.L."/>
            <person name="Kruys A."/>
            <person name="Hutchinson M.I."/>
            <person name="Powell A.J."/>
            <person name="Barry K."/>
            <person name="Miller A.N."/>
            <person name="Grigoriev I.V."/>
            <person name="Debuchy R."/>
            <person name="Gladieux P."/>
            <person name="Hiltunen Thoren M."/>
            <person name="Johannesson H."/>
        </authorList>
    </citation>
    <scope>NUCLEOTIDE SEQUENCE</scope>
    <source>
        <strain evidence="3">PSN243</strain>
    </source>
</reference>
<proteinExistence type="predicted"/>
<organism evidence="3 4">
    <name type="scientific">Podospora aff. communis PSN243</name>
    <dbReference type="NCBI Taxonomy" id="3040156"/>
    <lineage>
        <taxon>Eukaryota</taxon>
        <taxon>Fungi</taxon>
        <taxon>Dikarya</taxon>
        <taxon>Ascomycota</taxon>
        <taxon>Pezizomycotina</taxon>
        <taxon>Sordariomycetes</taxon>
        <taxon>Sordariomycetidae</taxon>
        <taxon>Sordariales</taxon>
        <taxon>Podosporaceae</taxon>
        <taxon>Podospora</taxon>
    </lineage>
</organism>
<feature type="chain" id="PRO_5043429325" description="Ecp2 effector protein-like domain-containing protein" evidence="1">
    <location>
        <begin position="17"/>
        <end position="148"/>
    </location>
</feature>